<feature type="transmembrane region" description="Helical" evidence="2">
    <location>
        <begin position="7"/>
        <end position="29"/>
    </location>
</feature>
<evidence type="ECO:0000256" key="1">
    <source>
        <dbReference type="SAM" id="MobiDB-lite"/>
    </source>
</evidence>
<evidence type="ECO:0000313" key="5">
    <source>
        <dbReference type="Proteomes" id="UP000230821"/>
    </source>
</evidence>
<dbReference type="SUPFAM" id="SSF52266">
    <property type="entry name" value="SGNH hydrolase"/>
    <property type="match status" value="1"/>
</dbReference>
<proteinExistence type="predicted"/>
<evidence type="ECO:0000313" key="4">
    <source>
        <dbReference type="EMBL" id="PIE36100.1"/>
    </source>
</evidence>
<dbReference type="AlphaFoldDB" id="A0A2G6KL38"/>
<dbReference type="Pfam" id="PF13472">
    <property type="entry name" value="Lipase_GDSL_2"/>
    <property type="match status" value="1"/>
</dbReference>
<dbReference type="InterPro" id="IPR013830">
    <property type="entry name" value="SGNH_hydro"/>
</dbReference>
<dbReference type="Gene3D" id="3.40.50.1110">
    <property type="entry name" value="SGNH hydrolase"/>
    <property type="match status" value="1"/>
</dbReference>
<keyword evidence="2" id="KW-0472">Membrane</keyword>
<sequence>MKNSRFFVWHVAQYGIIVLSLIVVVVGIISCSGSGPSGSSILSLPAQFEGISESSCYSNDFWSEAYLGAFEINIPEFGDFRITYKIEDKTFVLLLRLTDQALVTVALKPEEIASYLMLQKGAILQPDASGRIQALETFDDADFVVDEAFGDLVLIQDGESVLAKPTPTPTPTPTPLPTIPPRPSGPLTRIVAIGNSITYGKGSGMGGYPAMLEAQCWGNGYNVSVSNRGIPGERSPETVERFQNEIQGADIVLLLIGTNDLTAHGTCDGSSCNTVRNIASMLSDALAAGVKPFVSNIIAATSYGSYAWINNNLPSINTNIQDVAYQAGVRLVDNYRALLNHGGDGLYSDSLHPNDWGYEIMANEWYRAIKSSLKK</sequence>
<name>A0A2G6KL38_9BACT</name>
<feature type="region of interest" description="Disordered" evidence="1">
    <location>
        <begin position="162"/>
        <end position="185"/>
    </location>
</feature>
<feature type="compositionally biased region" description="Pro residues" evidence="1">
    <location>
        <begin position="166"/>
        <end position="184"/>
    </location>
</feature>
<dbReference type="PANTHER" id="PTHR30383:SF5">
    <property type="entry name" value="SGNH HYDROLASE-TYPE ESTERASE DOMAIN-CONTAINING PROTEIN"/>
    <property type="match status" value="1"/>
</dbReference>
<feature type="domain" description="SGNH hydrolase-type esterase" evidence="3">
    <location>
        <begin position="192"/>
        <end position="360"/>
    </location>
</feature>
<dbReference type="PROSITE" id="PS51257">
    <property type="entry name" value="PROKAR_LIPOPROTEIN"/>
    <property type="match status" value="1"/>
</dbReference>
<reference evidence="4 5" key="1">
    <citation type="submission" date="2017-10" db="EMBL/GenBank/DDBJ databases">
        <title>Novel microbial diversity and functional potential in the marine mammal oral microbiome.</title>
        <authorList>
            <person name="Dudek N.K."/>
            <person name="Sun C.L."/>
            <person name="Burstein D."/>
            <person name="Kantor R.S."/>
            <person name="Aliaga Goltsman D.S."/>
            <person name="Bik E.M."/>
            <person name="Thomas B.C."/>
            <person name="Banfield J.F."/>
            <person name="Relman D.A."/>
        </authorList>
    </citation>
    <scope>NUCLEOTIDE SEQUENCE [LARGE SCALE GENOMIC DNA]</scope>
    <source>
        <strain evidence="4">DOLJORAL78_47_16</strain>
    </source>
</reference>
<organism evidence="4 5">
    <name type="scientific">candidate division KSB3 bacterium</name>
    <dbReference type="NCBI Taxonomy" id="2044937"/>
    <lineage>
        <taxon>Bacteria</taxon>
        <taxon>candidate division KSB3</taxon>
    </lineage>
</organism>
<evidence type="ECO:0000259" key="3">
    <source>
        <dbReference type="Pfam" id="PF13472"/>
    </source>
</evidence>
<dbReference type="InterPro" id="IPR051532">
    <property type="entry name" value="Ester_Hydrolysis_Enzymes"/>
</dbReference>
<keyword evidence="2" id="KW-0812">Transmembrane</keyword>
<keyword evidence="2" id="KW-1133">Transmembrane helix</keyword>
<gene>
    <name evidence="4" type="ORF">CSA56_01420</name>
</gene>
<protein>
    <recommendedName>
        <fullName evidence="3">SGNH hydrolase-type esterase domain-containing protein</fullName>
    </recommendedName>
</protein>
<dbReference type="InterPro" id="IPR036514">
    <property type="entry name" value="SGNH_hydro_sf"/>
</dbReference>
<dbReference type="Proteomes" id="UP000230821">
    <property type="component" value="Unassembled WGS sequence"/>
</dbReference>
<dbReference type="GO" id="GO:0004622">
    <property type="term" value="F:phosphatidylcholine lysophospholipase activity"/>
    <property type="evidence" value="ECO:0007669"/>
    <property type="project" value="TreeGrafter"/>
</dbReference>
<dbReference type="EMBL" id="PDSK01000025">
    <property type="protein sequence ID" value="PIE36100.1"/>
    <property type="molecule type" value="Genomic_DNA"/>
</dbReference>
<accession>A0A2G6KL38</accession>
<dbReference type="PANTHER" id="PTHR30383">
    <property type="entry name" value="THIOESTERASE 1/PROTEASE 1/LYSOPHOSPHOLIPASE L1"/>
    <property type="match status" value="1"/>
</dbReference>
<comment type="caution">
    <text evidence="4">The sequence shown here is derived from an EMBL/GenBank/DDBJ whole genome shotgun (WGS) entry which is preliminary data.</text>
</comment>
<evidence type="ECO:0000256" key="2">
    <source>
        <dbReference type="SAM" id="Phobius"/>
    </source>
</evidence>